<dbReference type="Gene3D" id="1.10.439.10">
    <property type="entry name" value="Penicillin Amidohydrolase, domain 1"/>
    <property type="match status" value="1"/>
</dbReference>
<feature type="transmembrane region" description="Helical" evidence="5">
    <location>
        <begin position="132"/>
        <end position="157"/>
    </location>
</feature>
<dbReference type="PANTHER" id="PTHR34218">
    <property type="entry name" value="PEPTIDASE S45 PENICILLIN AMIDASE"/>
    <property type="match status" value="1"/>
</dbReference>
<keyword evidence="5" id="KW-0812">Transmembrane</keyword>
<keyword evidence="7" id="KW-1185">Reference proteome</keyword>
<dbReference type="CDD" id="cd03747">
    <property type="entry name" value="Ntn_PGA_like"/>
    <property type="match status" value="1"/>
</dbReference>
<feature type="transmembrane region" description="Helical" evidence="5">
    <location>
        <begin position="205"/>
        <end position="232"/>
    </location>
</feature>
<dbReference type="OrthoDB" id="311470at2759"/>
<organism evidence="6 7">
    <name type="scientific">Naegleria fowleri</name>
    <name type="common">Brain eating amoeba</name>
    <dbReference type="NCBI Taxonomy" id="5763"/>
    <lineage>
        <taxon>Eukaryota</taxon>
        <taxon>Discoba</taxon>
        <taxon>Heterolobosea</taxon>
        <taxon>Tetramitia</taxon>
        <taxon>Eutetramitia</taxon>
        <taxon>Vahlkampfiidae</taxon>
        <taxon>Naegleria</taxon>
    </lineage>
</organism>
<dbReference type="Pfam" id="PF01804">
    <property type="entry name" value="Penicil_amidase"/>
    <property type="match status" value="1"/>
</dbReference>
<dbReference type="InterPro" id="IPR023343">
    <property type="entry name" value="Penicillin_amidase_dom1"/>
</dbReference>
<dbReference type="GO" id="GO:0017000">
    <property type="term" value="P:antibiotic biosynthetic process"/>
    <property type="evidence" value="ECO:0007669"/>
    <property type="project" value="InterPro"/>
</dbReference>
<dbReference type="OMA" id="YLANDPH"/>
<evidence type="ECO:0000256" key="1">
    <source>
        <dbReference type="ARBA" id="ARBA00006586"/>
    </source>
</evidence>
<keyword evidence="5" id="KW-1133">Transmembrane helix</keyword>
<comment type="similarity">
    <text evidence="1">Belongs to the peptidase S45 family.</text>
</comment>
<feature type="compositionally biased region" description="Low complexity" evidence="4">
    <location>
        <begin position="1"/>
        <end position="13"/>
    </location>
</feature>
<evidence type="ECO:0000256" key="5">
    <source>
        <dbReference type="SAM" id="Phobius"/>
    </source>
</evidence>
<evidence type="ECO:0000256" key="2">
    <source>
        <dbReference type="ARBA" id="ARBA00022801"/>
    </source>
</evidence>
<dbReference type="AlphaFoldDB" id="A0A6A5C752"/>
<feature type="compositionally biased region" description="Low complexity" evidence="4">
    <location>
        <begin position="52"/>
        <end position="65"/>
    </location>
</feature>
<dbReference type="InterPro" id="IPR002692">
    <property type="entry name" value="S45"/>
</dbReference>
<keyword evidence="5" id="KW-0472">Membrane</keyword>
<dbReference type="SUPFAM" id="SSF56235">
    <property type="entry name" value="N-terminal nucleophile aminohydrolases (Ntn hydrolases)"/>
    <property type="match status" value="1"/>
</dbReference>
<feature type="compositionally biased region" description="Low complexity" evidence="4">
    <location>
        <begin position="33"/>
        <end position="44"/>
    </location>
</feature>
<keyword evidence="3" id="KW-0865">Zymogen</keyword>
<evidence type="ECO:0000313" key="6">
    <source>
        <dbReference type="EMBL" id="KAF0982692.1"/>
    </source>
</evidence>
<name>A0A6A5C752_NAEFO</name>
<dbReference type="Gene3D" id="3.60.20.10">
    <property type="entry name" value="Glutamine Phosphoribosylpyrophosphate, subunit 1, domain 1"/>
    <property type="match status" value="1"/>
</dbReference>
<accession>A0A6A5C752</accession>
<dbReference type="Proteomes" id="UP000444721">
    <property type="component" value="Unassembled WGS sequence"/>
</dbReference>
<gene>
    <name evidence="6" type="ORF">FDP41_011622</name>
</gene>
<dbReference type="EMBL" id="VFQX01000009">
    <property type="protein sequence ID" value="KAF0982692.1"/>
    <property type="molecule type" value="Genomic_DNA"/>
</dbReference>
<protein>
    <recommendedName>
        <fullName evidence="8">Penicillin amidase</fullName>
    </recommendedName>
</protein>
<dbReference type="Gene3D" id="1.10.1400.10">
    <property type="match status" value="1"/>
</dbReference>
<reference evidence="6 7" key="1">
    <citation type="journal article" date="2019" name="Sci. Rep.">
        <title>Nanopore sequencing improves the draft genome of the human pathogenic amoeba Naegleria fowleri.</title>
        <authorList>
            <person name="Liechti N."/>
            <person name="Schurch N."/>
            <person name="Bruggmann R."/>
            <person name="Wittwer M."/>
        </authorList>
    </citation>
    <scope>NUCLEOTIDE SEQUENCE [LARGE SCALE GENOMIC DNA]</scope>
    <source>
        <strain evidence="6 7">ATCC 30894</strain>
    </source>
</reference>
<feature type="region of interest" description="Disordered" evidence="4">
    <location>
        <begin position="1"/>
        <end position="82"/>
    </location>
</feature>
<dbReference type="RefSeq" id="XP_044567405.1">
    <property type="nucleotide sequence ID" value="XM_044702051.1"/>
</dbReference>
<comment type="caution">
    <text evidence="6">The sequence shown here is derived from an EMBL/GenBank/DDBJ whole genome shotgun (WGS) entry which is preliminary data.</text>
</comment>
<dbReference type="PANTHER" id="PTHR34218:SF4">
    <property type="entry name" value="ACYL-HOMOSERINE LACTONE ACYLASE QUIP"/>
    <property type="match status" value="1"/>
</dbReference>
<proteinExistence type="inferred from homology"/>
<dbReference type="VEuPathDB" id="AmoebaDB:NF0114060"/>
<evidence type="ECO:0008006" key="8">
    <source>
        <dbReference type="Google" id="ProtNLM"/>
    </source>
</evidence>
<evidence type="ECO:0000313" key="7">
    <source>
        <dbReference type="Proteomes" id="UP000444721"/>
    </source>
</evidence>
<sequence>MSSSSSKTPTPTSVKIPTHSSPTTLGGGISNISQQQAQGSAPNQQMPPLEASSSTLTTTPQQSPSRQGHSDDTAPNDDASNNNNTHWGKSFATLIIILGIILGAFILILATLGMSFSVYGLYPSQCAKCQNALYAIFISLSIGAVGALTALIAYLIVSRKLFTICISSKSATSNEDPLLYLAKTKLQKIHACPCSSLGSRIAESLILCTLIVVSVLLFLVFFAIYVAFMVIVDGSMVRKSGSINLSDMVILDTSALKSIPSYLTPNSRIEIKRDENGLMHVTGETENDMIFGQGYASAQDRLFEMDLVRRAAQGRLSELAGSSTLEDDKLARYIGYGRMAKKELQYLDEKANKTLRAYSDGVNAYLQSGNAMPLEVTLLGYTLEPWTPYDTLTVVKYMESFMSANWHDEELRYSAMSKNNVTLARMEVLDPPIPFNAATVLTKEDLGLNTTLEQDLQLEWKLTRNNTGAFIPKGSTLNRRQRRNRRRNILKSIHFAPSSNFDSFEDDEKDHTSSSSSNSDPNNYLFMFKTLNDLLRRTKRAIGSNNWAVHKNFTDSTSGYLANDPHLFVQTPDQFYLVCMNYVRTFSSSNLQQPKELRGAAFPGVPGIVLGRNEYIAWGITLGYTDVQDIYMLKADSSKEDYYVVDGVSLPFKTFTETIKSSDSAPVTIKIRESIFGTVVGSSETELPAYRWVAQQDNDKSFNYLIHLMFSKNWDEFKTNVNGMTSIVFNFAYLDVYGNIGYKLSGLIPIRREGHTGRYIVRGDTKAWDYSGYLPTNQNPELFNPAKGYVSSANNRVVPPGYPILVSANYFFYYRQERIQELMDELMKNAKTNGAKITLQNMVDIQLDTYSILYREYRFMFVNMTSDVAKFASTSSYASTRKYSQHLQTLLVWDGYVKRTSTEASLFEGFLRYLSTLVSKEFGDNSETKKMALFYFYKDAMLRNNDIACLSKNFKSCTEYGAATYIHVVDLFYQQYGKIPEWGDIHTTPIYHISGKDTPILGCLSKISLSTDGGTETILLNNMNENYETIEAPVFREIISFNSVNEDRFIIPTGNDGNLFSKTYENMGTLYAKGQYLSFASNMSQVNAVDTYLIYVK</sequence>
<dbReference type="GeneID" id="68118837"/>
<dbReference type="InterPro" id="IPR029055">
    <property type="entry name" value="Ntn_hydrolases_N"/>
</dbReference>
<keyword evidence="2" id="KW-0378">Hydrolase</keyword>
<dbReference type="Gene3D" id="2.30.120.10">
    <property type="match status" value="1"/>
</dbReference>
<evidence type="ECO:0000256" key="3">
    <source>
        <dbReference type="ARBA" id="ARBA00023145"/>
    </source>
</evidence>
<dbReference type="VEuPathDB" id="AmoebaDB:NfTy_017650"/>
<feature type="transmembrane region" description="Helical" evidence="5">
    <location>
        <begin position="91"/>
        <end position="112"/>
    </location>
</feature>
<dbReference type="GO" id="GO:0016811">
    <property type="term" value="F:hydrolase activity, acting on carbon-nitrogen (but not peptide) bonds, in linear amides"/>
    <property type="evidence" value="ECO:0007669"/>
    <property type="project" value="InterPro"/>
</dbReference>
<dbReference type="VEuPathDB" id="AmoebaDB:FDP41_011622"/>
<dbReference type="InterPro" id="IPR043147">
    <property type="entry name" value="Penicillin_amidase_A-knob"/>
</dbReference>
<dbReference type="InterPro" id="IPR043146">
    <property type="entry name" value="Penicillin_amidase_N_B-knob"/>
</dbReference>
<evidence type="ECO:0000256" key="4">
    <source>
        <dbReference type="SAM" id="MobiDB-lite"/>
    </source>
</evidence>